<reference evidence="1 2" key="1">
    <citation type="journal article" date="2013" name="BMC Genomics">
        <title>Reconstruction of the lipid metabolism for the microalga Monoraphidium neglectum from its genome sequence reveals characteristics suitable for biofuel production.</title>
        <authorList>
            <person name="Bogen C."/>
            <person name="Al-Dilaimi A."/>
            <person name="Albersmeier A."/>
            <person name="Wichmann J."/>
            <person name="Grundmann M."/>
            <person name="Rupp O."/>
            <person name="Lauersen K.J."/>
            <person name="Blifernez-Klassen O."/>
            <person name="Kalinowski J."/>
            <person name="Goesmann A."/>
            <person name="Mussgnug J.H."/>
            <person name="Kruse O."/>
        </authorList>
    </citation>
    <scope>NUCLEOTIDE SEQUENCE [LARGE SCALE GENOMIC DNA]</scope>
    <source>
        <strain evidence="1 2">SAG 48.87</strain>
    </source>
</reference>
<organism evidence="1 2">
    <name type="scientific">Monoraphidium neglectum</name>
    <dbReference type="NCBI Taxonomy" id="145388"/>
    <lineage>
        <taxon>Eukaryota</taxon>
        <taxon>Viridiplantae</taxon>
        <taxon>Chlorophyta</taxon>
        <taxon>core chlorophytes</taxon>
        <taxon>Chlorophyceae</taxon>
        <taxon>CS clade</taxon>
        <taxon>Sphaeropleales</taxon>
        <taxon>Selenastraceae</taxon>
        <taxon>Monoraphidium</taxon>
    </lineage>
</organism>
<dbReference type="EMBL" id="KK101814">
    <property type="protein sequence ID" value="KIY99554.1"/>
    <property type="molecule type" value="Genomic_DNA"/>
</dbReference>
<gene>
    <name evidence="1" type="ORF">MNEG_8410</name>
</gene>
<proteinExistence type="predicted"/>
<accession>A0A0D2M8A1</accession>
<dbReference type="Proteomes" id="UP000054498">
    <property type="component" value="Unassembled WGS sequence"/>
</dbReference>
<keyword evidence="2" id="KW-1185">Reference proteome</keyword>
<evidence type="ECO:0000313" key="1">
    <source>
        <dbReference type="EMBL" id="KIY99554.1"/>
    </source>
</evidence>
<dbReference type="RefSeq" id="XP_013898574.1">
    <property type="nucleotide sequence ID" value="XM_014043120.1"/>
</dbReference>
<protein>
    <submittedName>
        <fullName evidence="1">Uncharacterized protein</fullName>
    </submittedName>
</protein>
<name>A0A0D2M8A1_9CHLO</name>
<dbReference type="GeneID" id="25741286"/>
<dbReference type="KEGG" id="mng:MNEG_8410"/>
<sequence length="226" mass="23151">MAAFILESGRALPRVQQRAPDAAAAAERLAALRSEVAAQMVLTALQDGAALPRLLLAPLPGCGFGTARMEPPAPGDAHWQWAAAQLAFEPVQARPPIELALAALEAWEERLALIHADRSRLMAEAAAAAAASPRGAPARRAGFVAELDANLREGVCNFLTAWLVVFCSVARPDQFAAYMLACAPWVPSMPCVQGGLRALAGNAAAAAAAAAPAASAGPESSMLGGA</sequence>
<dbReference type="AlphaFoldDB" id="A0A0D2M8A1"/>
<evidence type="ECO:0000313" key="2">
    <source>
        <dbReference type="Proteomes" id="UP000054498"/>
    </source>
</evidence>